<reference evidence="1" key="1">
    <citation type="submission" date="2019-02" db="EMBL/GenBank/DDBJ databases">
        <authorList>
            <person name="Gruber-Vodicka R. H."/>
            <person name="Seah K. B. B."/>
        </authorList>
    </citation>
    <scope>NUCLEOTIDE SEQUENCE</scope>
    <source>
        <strain evidence="1">BECK_DK47</strain>
    </source>
</reference>
<dbReference type="AlphaFoldDB" id="A0A450S7N4"/>
<gene>
    <name evidence="1" type="ORF">BECKDK2373B_GA0170837_10197</name>
</gene>
<sequence>MPPFQGSLNRRLYSPRALPWAVWIAPRWGWHVPAALLVLDCAPLGLAFAGRFVTATYPVGGRGDSKPCLHGISVVRSLALPDGSGNDPHGRPLRRFVTL</sequence>
<protein>
    <submittedName>
        <fullName evidence="1">Uncharacterized protein</fullName>
    </submittedName>
</protein>
<accession>A0A450S7N4</accession>
<evidence type="ECO:0000313" key="1">
    <source>
        <dbReference type="EMBL" id="VFJ47888.1"/>
    </source>
</evidence>
<organism evidence="1">
    <name type="scientific">Candidatus Kentrum sp. DK</name>
    <dbReference type="NCBI Taxonomy" id="2126562"/>
    <lineage>
        <taxon>Bacteria</taxon>
        <taxon>Pseudomonadati</taxon>
        <taxon>Pseudomonadota</taxon>
        <taxon>Gammaproteobacteria</taxon>
        <taxon>Candidatus Kentrum</taxon>
    </lineage>
</organism>
<name>A0A450S7N4_9GAMM</name>
<dbReference type="EMBL" id="CAADEX010000019">
    <property type="protein sequence ID" value="VFJ47888.1"/>
    <property type="molecule type" value="Genomic_DNA"/>
</dbReference>
<proteinExistence type="predicted"/>